<name>A0ACD5XBH2_AVESA</name>
<accession>A0ACD5XBH2</accession>
<reference evidence="1" key="1">
    <citation type="submission" date="2021-05" db="EMBL/GenBank/DDBJ databases">
        <authorList>
            <person name="Scholz U."/>
            <person name="Mascher M."/>
            <person name="Fiebig A."/>
        </authorList>
    </citation>
    <scope>NUCLEOTIDE SEQUENCE [LARGE SCALE GENOMIC DNA]</scope>
</reference>
<keyword evidence="2" id="KW-1185">Reference proteome</keyword>
<protein>
    <submittedName>
        <fullName evidence="1">Uncharacterized protein</fullName>
    </submittedName>
</protein>
<evidence type="ECO:0000313" key="1">
    <source>
        <dbReference type="EnsemblPlants" id="AVESA.00010b.r2.4DG0769090.1.CDS.1"/>
    </source>
</evidence>
<sequence length="668" mass="74032">MCGVNCRWSLLPALFFLIIPNLPYFTTGDGQFSYYGFANSSVFLDGTAEILPGGLLQLTNGTTNMQAGHAFYPAPLHFGKSPNSTVVQSFSASFVFGIISTQPGISSEGIAFFIAPTMDFSGALPAQYLGLINNQNNGYSSNHIFAVELDTVQNPEFIDIDNNHVGVNINGLRSLQSSPAGFYDDSNGHIYNLSLASGNAMQVWVDYDGEAAQINVTLAPFKMAKPIKPLVSTTYNLSVVITEAAYVGLSSATGSIGSRHYILGWSFTMNGPAPAFFTAELPDLPRVPRKSARNKVLQVSVPIATATFVFLVGLAVFLLVRRRLQYAEVQEDWEVEFGPHRFTFKDLFRATEGFRNRYLLGRGGFGRVYKGVLHKSKLEIAVKRVSHESTQGIREFIAEIVSIGRLRHRNIVQLLGYCRRKGELLLVYDYMPNGSLDKYLYGHGERPSLDWMQRFRIIKGVASGLLYLHGEWEQVVIHRDVKASNVLLDEEMNGRLGDFGLARLYDHGTDMQTTHLVGTIRYLAPELVRTGKASPFTDVFAFGVFALEVACGRRPIDHRMHSNQLLLVDWVLHLWRNGSIIEALDSRIQTNYDVDEACLVLKLGLLCSHQSATARPSMWHVMQYLNRDLPFPELSSSDMVQSEAADSPVAYYQSVASNGTMSGLSGGR</sequence>
<evidence type="ECO:0000313" key="2">
    <source>
        <dbReference type="Proteomes" id="UP001732700"/>
    </source>
</evidence>
<dbReference type="Proteomes" id="UP001732700">
    <property type="component" value="Chromosome 4D"/>
</dbReference>
<proteinExistence type="predicted"/>
<organism evidence="1 2">
    <name type="scientific">Avena sativa</name>
    <name type="common">Oat</name>
    <dbReference type="NCBI Taxonomy" id="4498"/>
    <lineage>
        <taxon>Eukaryota</taxon>
        <taxon>Viridiplantae</taxon>
        <taxon>Streptophyta</taxon>
        <taxon>Embryophyta</taxon>
        <taxon>Tracheophyta</taxon>
        <taxon>Spermatophyta</taxon>
        <taxon>Magnoliopsida</taxon>
        <taxon>Liliopsida</taxon>
        <taxon>Poales</taxon>
        <taxon>Poaceae</taxon>
        <taxon>BOP clade</taxon>
        <taxon>Pooideae</taxon>
        <taxon>Poodae</taxon>
        <taxon>Poeae</taxon>
        <taxon>Poeae Chloroplast Group 1 (Aveneae type)</taxon>
        <taxon>Aveninae</taxon>
        <taxon>Avena</taxon>
    </lineage>
</organism>
<dbReference type="EnsemblPlants" id="AVESA.00010b.r2.4DG0769090.1">
    <property type="protein sequence ID" value="AVESA.00010b.r2.4DG0769090.1.CDS.1"/>
    <property type="gene ID" value="AVESA.00010b.r2.4DG0769090"/>
</dbReference>
<reference evidence="1" key="2">
    <citation type="submission" date="2025-09" db="UniProtKB">
        <authorList>
            <consortium name="EnsemblPlants"/>
        </authorList>
    </citation>
    <scope>IDENTIFICATION</scope>
</reference>